<name>A0ABP5AKE5_9ACTN</name>
<dbReference type="InterPro" id="IPR012349">
    <property type="entry name" value="Split_barrel_FMN-bd"/>
</dbReference>
<comment type="caution">
    <text evidence="1">The sequence shown here is derived from an EMBL/GenBank/DDBJ whole genome shotgun (WGS) entry which is preliminary data.</text>
</comment>
<evidence type="ECO:0000313" key="2">
    <source>
        <dbReference type="Proteomes" id="UP001501612"/>
    </source>
</evidence>
<dbReference type="SUPFAM" id="SSF50475">
    <property type="entry name" value="FMN-binding split barrel"/>
    <property type="match status" value="1"/>
</dbReference>
<reference evidence="2" key="1">
    <citation type="journal article" date="2019" name="Int. J. Syst. Evol. Microbiol.">
        <title>The Global Catalogue of Microorganisms (GCM) 10K type strain sequencing project: providing services to taxonomists for standard genome sequencing and annotation.</title>
        <authorList>
            <consortium name="The Broad Institute Genomics Platform"/>
            <consortium name="The Broad Institute Genome Sequencing Center for Infectious Disease"/>
            <person name="Wu L."/>
            <person name="Ma J."/>
        </authorList>
    </citation>
    <scope>NUCLEOTIDE SEQUENCE [LARGE SCALE GENOMIC DNA]</scope>
    <source>
        <strain evidence="2">JCM 14046</strain>
    </source>
</reference>
<sequence length="151" mass="16311">MAPPRPAPAGPGPGPVRRLPRDSCWHLLAATPVGRVAYVESGGPVVLPVSHVVRDGAIWWRTATWTGLAVHLHGWRVAFEADELDAPTRSGWSVLARGGLEHVRTGAEPEPAGGWPTPVPWPDDRRRMLFRLVPDELTGRAFGSWPGSPTA</sequence>
<dbReference type="Proteomes" id="UP001501612">
    <property type="component" value="Unassembled WGS sequence"/>
</dbReference>
<keyword evidence="2" id="KW-1185">Reference proteome</keyword>
<dbReference type="InterPro" id="IPR024747">
    <property type="entry name" value="Pyridox_Oxase-rel"/>
</dbReference>
<dbReference type="RefSeq" id="WP_344005700.1">
    <property type="nucleotide sequence ID" value="NZ_BAAAMY010000004.1"/>
</dbReference>
<dbReference type="Gene3D" id="2.30.110.10">
    <property type="entry name" value="Electron Transport, Fmn-binding Protein, Chain A"/>
    <property type="match status" value="1"/>
</dbReference>
<protein>
    <submittedName>
        <fullName evidence="1">Pyridoxamine 5'-phosphate oxidase family protein</fullName>
    </submittedName>
</protein>
<accession>A0ABP5AKE5</accession>
<dbReference type="Pfam" id="PF12900">
    <property type="entry name" value="Pyridox_ox_2"/>
    <property type="match status" value="1"/>
</dbReference>
<organism evidence="1 2">
    <name type="scientific">Nocardioides lentus</name>
    <dbReference type="NCBI Taxonomy" id="338077"/>
    <lineage>
        <taxon>Bacteria</taxon>
        <taxon>Bacillati</taxon>
        <taxon>Actinomycetota</taxon>
        <taxon>Actinomycetes</taxon>
        <taxon>Propionibacteriales</taxon>
        <taxon>Nocardioidaceae</taxon>
        <taxon>Nocardioides</taxon>
    </lineage>
</organism>
<dbReference type="EMBL" id="BAAAMY010000004">
    <property type="protein sequence ID" value="GAA1914484.1"/>
    <property type="molecule type" value="Genomic_DNA"/>
</dbReference>
<gene>
    <name evidence="1" type="ORF">GCM10009737_14790</name>
</gene>
<proteinExistence type="predicted"/>
<evidence type="ECO:0000313" key="1">
    <source>
        <dbReference type="EMBL" id="GAA1914484.1"/>
    </source>
</evidence>